<name>A0A9N9FXN4_9GLOM</name>
<dbReference type="InterPro" id="IPR029063">
    <property type="entry name" value="SAM-dependent_MTases_sf"/>
</dbReference>
<dbReference type="EMBL" id="CAJVPL010001290">
    <property type="protein sequence ID" value="CAG8563316.1"/>
    <property type="molecule type" value="Genomic_DNA"/>
</dbReference>
<dbReference type="OrthoDB" id="2013972at2759"/>
<gene>
    <name evidence="2" type="ORF">AGERDE_LOCUS7261</name>
</gene>
<protein>
    <submittedName>
        <fullName evidence="2">13262_t:CDS:1</fullName>
    </submittedName>
</protein>
<dbReference type="Pfam" id="PF13649">
    <property type="entry name" value="Methyltransf_25"/>
    <property type="match status" value="1"/>
</dbReference>
<sequence length="304" mass="34556">MGISLSAPGLRKKKSNVSLAAKDDNDAETIENKYYLPSKIEDIDRMQIQHFLYQHIWQCNFSSPIENMLNMGGYVIDIGDKIIFCSERCGPGTWVLEMATEYPMTCFTGVDIVPTFPSQIMPRNVKFLKGNILRELPIEDKFDFARLSLLGTSFNEKEWPRAIEQTIKLLKPGGWIEICELDLLPNSMGPCFEKITTAFMGLLSKRGVNSRIVLKLDSLLAGSNSLSKVQFDLRRITAGHRGGKPGILFAENLAIYFKSVVVSHLQSFMNLSPEGYQKLWSNCEQEFEICETQVNIYRFWGRKS</sequence>
<evidence type="ECO:0000313" key="3">
    <source>
        <dbReference type="Proteomes" id="UP000789831"/>
    </source>
</evidence>
<organism evidence="2 3">
    <name type="scientific">Ambispora gerdemannii</name>
    <dbReference type="NCBI Taxonomy" id="144530"/>
    <lineage>
        <taxon>Eukaryota</taxon>
        <taxon>Fungi</taxon>
        <taxon>Fungi incertae sedis</taxon>
        <taxon>Mucoromycota</taxon>
        <taxon>Glomeromycotina</taxon>
        <taxon>Glomeromycetes</taxon>
        <taxon>Archaeosporales</taxon>
        <taxon>Ambisporaceae</taxon>
        <taxon>Ambispora</taxon>
    </lineage>
</organism>
<dbReference type="AlphaFoldDB" id="A0A9N9FXN4"/>
<dbReference type="SUPFAM" id="SSF53335">
    <property type="entry name" value="S-adenosyl-L-methionine-dependent methyltransferases"/>
    <property type="match status" value="1"/>
</dbReference>
<comment type="caution">
    <text evidence="2">The sequence shown here is derived from an EMBL/GenBank/DDBJ whole genome shotgun (WGS) entry which is preliminary data.</text>
</comment>
<reference evidence="2" key="1">
    <citation type="submission" date="2021-06" db="EMBL/GenBank/DDBJ databases">
        <authorList>
            <person name="Kallberg Y."/>
            <person name="Tangrot J."/>
            <person name="Rosling A."/>
        </authorList>
    </citation>
    <scope>NUCLEOTIDE SEQUENCE</scope>
    <source>
        <strain evidence="2">MT106</strain>
    </source>
</reference>
<proteinExistence type="predicted"/>
<dbReference type="CDD" id="cd02440">
    <property type="entry name" value="AdoMet_MTases"/>
    <property type="match status" value="1"/>
</dbReference>
<evidence type="ECO:0000259" key="1">
    <source>
        <dbReference type="Pfam" id="PF13649"/>
    </source>
</evidence>
<feature type="domain" description="Methyltransferase" evidence="1">
    <location>
        <begin position="89"/>
        <end position="174"/>
    </location>
</feature>
<dbReference type="InterPro" id="IPR041698">
    <property type="entry name" value="Methyltransf_25"/>
</dbReference>
<keyword evidence="3" id="KW-1185">Reference proteome</keyword>
<accession>A0A9N9FXN4</accession>
<dbReference type="Proteomes" id="UP000789831">
    <property type="component" value="Unassembled WGS sequence"/>
</dbReference>
<dbReference type="Gene3D" id="3.40.50.150">
    <property type="entry name" value="Vaccinia Virus protein VP39"/>
    <property type="match status" value="1"/>
</dbReference>
<evidence type="ECO:0000313" key="2">
    <source>
        <dbReference type="EMBL" id="CAG8563316.1"/>
    </source>
</evidence>